<dbReference type="OrthoDB" id="4364105at2759"/>
<evidence type="ECO:0000313" key="4">
    <source>
        <dbReference type="Proteomes" id="UP000756346"/>
    </source>
</evidence>
<keyword evidence="2" id="KW-1133">Transmembrane helix</keyword>
<dbReference type="RefSeq" id="XP_046006214.1">
    <property type="nucleotide sequence ID" value="XM_046155416.1"/>
</dbReference>
<feature type="region of interest" description="Disordered" evidence="1">
    <location>
        <begin position="311"/>
        <end position="332"/>
    </location>
</feature>
<organism evidence="3 4">
    <name type="scientific">Microdochium trichocladiopsis</name>
    <dbReference type="NCBI Taxonomy" id="1682393"/>
    <lineage>
        <taxon>Eukaryota</taxon>
        <taxon>Fungi</taxon>
        <taxon>Dikarya</taxon>
        <taxon>Ascomycota</taxon>
        <taxon>Pezizomycotina</taxon>
        <taxon>Sordariomycetes</taxon>
        <taxon>Xylariomycetidae</taxon>
        <taxon>Xylariales</taxon>
        <taxon>Microdochiaceae</taxon>
        <taxon>Microdochium</taxon>
    </lineage>
</organism>
<dbReference type="AlphaFoldDB" id="A0A9P8XTQ9"/>
<gene>
    <name evidence="3" type="ORF">B0I36DRAFT_335079</name>
</gene>
<feature type="transmembrane region" description="Helical" evidence="2">
    <location>
        <begin position="266"/>
        <end position="290"/>
    </location>
</feature>
<reference evidence="3" key="1">
    <citation type="journal article" date="2021" name="Nat. Commun.">
        <title>Genetic determinants of endophytism in the Arabidopsis root mycobiome.</title>
        <authorList>
            <person name="Mesny F."/>
            <person name="Miyauchi S."/>
            <person name="Thiergart T."/>
            <person name="Pickel B."/>
            <person name="Atanasova L."/>
            <person name="Karlsson M."/>
            <person name="Huettel B."/>
            <person name="Barry K.W."/>
            <person name="Haridas S."/>
            <person name="Chen C."/>
            <person name="Bauer D."/>
            <person name="Andreopoulos W."/>
            <person name="Pangilinan J."/>
            <person name="LaButti K."/>
            <person name="Riley R."/>
            <person name="Lipzen A."/>
            <person name="Clum A."/>
            <person name="Drula E."/>
            <person name="Henrissat B."/>
            <person name="Kohler A."/>
            <person name="Grigoriev I.V."/>
            <person name="Martin F.M."/>
            <person name="Hacquard S."/>
        </authorList>
    </citation>
    <scope>NUCLEOTIDE SEQUENCE</scope>
    <source>
        <strain evidence="3">MPI-CAGE-CH-0230</strain>
    </source>
</reference>
<dbReference type="GeneID" id="70184962"/>
<keyword evidence="4" id="KW-1185">Reference proteome</keyword>
<comment type="caution">
    <text evidence="3">The sequence shown here is derived from an EMBL/GenBank/DDBJ whole genome shotgun (WGS) entry which is preliminary data.</text>
</comment>
<evidence type="ECO:0000256" key="2">
    <source>
        <dbReference type="SAM" id="Phobius"/>
    </source>
</evidence>
<sequence>MAAIGSSSSPDAAISSLGSLAASPASSPIEFPTTSTTTAPTGSHSSSMMVRAMTTPYVKPSACASRFITTSFMHTLSEGNNAWASTQVTLYLSDSSGICQGDGEVYSPAVCPSGWTAWWLGPRIAISSSAPGNSFGGFCCAGGFAPDYTHSYHTDDSVFNAFACASGGQGTARVTATRPEANETTLATYTFTGFDQVYIHQAWDIRWQESDISMLTPPPPPLGLCTTTALRSWAPGLPTDAALAAMGICEQPTDSWGGGSAGVSSFLYFVIIFPICMFLLVAGCCTWGLFRYSRRKRARAEARIMAEQNVSLPHDAQQHNDTMELMQKSSKQ</sequence>
<dbReference type="Proteomes" id="UP000756346">
    <property type="component" value="Unassembled WGS sequence"/>
</dbReference>
<evidence type="ECO:0000256" key="1">
    <source>
        <dbReference type="SAM" id="MobiDB-lite"/>
    </source>
</evidence>
<accession>A0A9P8XTQ9</accession>
<proteinExistence type="predicted"/>
<evidence type="ECO:0000313" key="3">
    <source>
        <dbReference type="EMBL" id="KAH7017947.1"/>
    </source>
</evidence>
<name>A0A9P8XTQ9_9PEZI</name>
<keyword evidence="2" id="KW-0812">Transmembrane</keyword>
<dbReference type="EMBL" id="JAGTJQ010000011">
    <property type="protein sequence ID" value="KAH7017947.1"/>
    <property type="molecule type" value="Genomic_DNA"/>
</dbReference>
<keyword evidence="2" id="KW-0472">Membrane</keyword>
<protein>
    <submittedName>
        <fullName evidence="3">Uncharacterized protein</fullName>
    </submittedName>
</protein>
<feature type="region of interest" description="Disordered" evidence="1">
    <location>
        <begin position="24"/>
        <end position="46"/>
    </location>
</feature>